<reference evidence="1 2" key="1">
    <citation type="journal article" date="2016" name="Nat. Commun.">
        <title>Thousands of microbial genomes shed light on interconnected biogeochemical processes in an aquifer system.</title>
        <authorList>
            <person name="Anantharaman K."/>
            <person name="Brown C.T."/>
            <person name="Hug L.A."/>
            <person name="Sharon I."/>
            <person name="Castelle C.J."/>
            <person name="Probst A.J."/>
            <person name="Thomas B.C."/>
            <person name="Singh A."/>
            <person name="Wilkins M.J."/>
            <person name="Karaoz U."/>
            <person name="Brodie E.L."/>
            <person name="Williams K.H."/>
            <person name="Hubbard S.S."/>
            <person name="Banfield J.F."/>
        </authorList>
    </citation>
    <scope>NUCLEOTIDE SEQUENCE [LARGE SCALE GENOMIC DNA]</scope>
</reference>
<dbReference type="STRING" id="1798482.A2763_03385"/>
<dbReference type="EMBL" id="MFKV01000028">
    <property type="protein sequence ID" value="OGG49696.1"/>
    <property type="molecule type" value="Genomic_DNA"/>
</dbReference>
<comment type="caution">
    <text evidence="1">The sequence shown here is derived from an EMBL/GenBank/DDBJ whole genome shotgun (WGS) entry which is preliminary data.</text>
</comment>
<dbReference type="Proteomes" id="UP000178370">
    <property type="component" value="Unassembled WGS sequence"/>
</dbReference>
<sequence>MRKNAEIRLLRLFEAISFPIFHSGLLKLRRKLAKHAPDCFLPDNFKIREMHKTKKIYSFMPFLKHNFIRMHFYKKSFAQEVLNVREELFEFLPVFRQKNKIIRVSNVMCASQLTLDVLIKRIEVHICKQLRSKIAERNTLARSCREAANNIFKQLQESWISSFLAADTKQHFVIYAIEEFPDVAFQKPYRARTVSRKSLCEIVQSVICNMRAFCLARRIRIENKCLVEPRNQNPANRMMQNPIAHRRFGNKAALRIMNKEPRIRAVSVRAASQILVQLNKIALSVFGKFQNIYLACLSVPKFAPCSK</sequence>
<gene>
    <name evidence="1" type="ORF">A2763_03385</name>
</gene>
<protein>
    <submittedName>
        <fullName evidence="1">Uncharacterized protein</fullName>
    </submittedName>
</protein>
<proteinExistence type="predicted"/>
<organism evidence="1 2">
    <name type="scientific">Candidatus Kaiserbacteria bacterium RIFCSPHIGHO2_01_FULL_54_36</name>
    <dbReference type="NCBI Taxonomy" id="1798482"/>
    <lineage>
        <taxon>Bacteria</taxon>
        <taxon>Candidatus Kaiseribacteriota</taxon>
    </lineage>
</organism>
<evidence type="ECO:0000313" key="1">
    <source>
        <dbReference type="EMBL" id="OGG49696.1"/>
    </source>
</evidence>
<name>A0A1F6CKC6_9BACT</name>
<dbReference type="AlphaFoldDB" id="A0A1F6CKC6"/>
<evidence type="ECO:0000313" key="2">
    <source>
        <dbReference type="Proteomes" id="UP000178370"/>
    </source>
</evidence>
<accession>A0A1F6CKC6</accession>